<accession>A0A9P7HHH7</accession>
<evidence type="ECO:0000313" key="1">
    <source>
        <dbReference type="EMBL" id="KAG5757698.1"/>
    </source>
</evidence>
<proteinExistence type="predicted"/>
<dbReference type="EMBL" id="JADFTT010001031">
    <property type="protein sequence ID" value="KAG5757698.1"/>
    <property type="molecule type" value="Genomic_DNA"/>
</dbReference>
<protein>
    <submittedName>
        <fullName evidence="1">Uncharacterized protein</fullName>
    </submittedName>
</protein>
<organism evidence="1 2">
    <name type="scientific">Fusarium xylarioides</name>
    <dbReference type="NCBI Taxonomy" id="221167"/>
    <lineage>
        <taxon>Eukaryota</taxon>
        <taxon>Fungi</taxon>
        <taxon>Dikarya</taxon>
        <taxon>Ascomycota</taxon>
        <taxon>Pezizomycotina</taxon>
        <taxon>Sordariomycetes</taxon>
        <taxon>Hypocreomycetidae</taxon>
        <taxon>Hypocreales</taxon>
        <taxon>Nectriaceae</taxon>
        <taxon>Fusarium</taxon>
        <taxon>Fusarium fujikuroi species complex</taxon>
    </lineage>
</organism>
<reference evidence="1" key="2">
    <citation type="submission" date="2020-10" db="EMBL/GenBank/DDBJ databases">
        <authorList>
            <person name="Peck L.D."/>
            <person name="Nowell R.W."/>
            <person name="Flood J."/>
            <person name="Ryan M.J."/>
            <person name="Barraclough T.G."/>
        </authorList>
    </citation>
    <scope>NUCLEOTIDE SEQUENCE</scope>
    <source>
        <strain evidence="1">IMI 127659i</strain>
    </source>
</reference>
<dbReference type="AlphaFoldDB" id="A0A9P7HHH7"/>
<dbReference type="Proteomes" id="UP000750502">
    <property type="component" value="Unassembled WGS sequence"/>
</dbReference>
<sequence>MQLTARLCEPSAIPFTPSSPFPTSSPQISIAATVVRLPLVDGSRSPAAAYPSPLLVLHAFEDRQQHSDVFTRTFQPFAF</sequence>
<reference evidence="1" key="1">
    <citation type="journal article" date="2020" name="bioRxiv">
        <title>Historical genomics reveals the evolutionary mechanisms behind multiple outbreaks of the host-specific coffee wilt pathogen Fusarium xylarioides.</title>
        <authorList>
            <person name="Peck D."/>
            <person name="Nowell R.W."/>
            <person name="Flood J."/>
            <person name="Ryan M.J."/>
            <person name="Barraclough T.G."/>
        </authorList>
    </citation>
    <scope>NUCLEOTIDE SEQUENCE</scope>
    <source>
        <strain evidence="1">IMI 127659i</strain>
    </source>
</reference>
<comment type="caution">
    <text evidence="1">The sequence shown here is derived from an EMBL/GenBank/DDBJ whole genome shotgun (WGS) entry which is preliminary data.</text>
</comment>
<keyword evidence="2" id="KW-1185">Reference proteome</keyword>
<dbReference type="OrthoDB" id="10612418at2759"/>
<name>A0A9P7HHH7_9HYPO</name>
<evidence type="ECO:0000313" key="2">
    <source>
        <dbReference type="Proteomes" id="UP000750502"/>
    </source>
</evidence>
<gene>
    <name evidence="1" type="ORF">H9Q72_014161</name>
</gene>